<dbReference type="PANTHER" id="PTHR46797">
    <property type="entry name" value="HTH-TYPE TRANSCRIPTIONAL REGULATOR"/>
    <property type="match status" value="1"/>
</dbReference>
<dbReference type="Pfam" id="PF01381">
    <property type="entry name" value="HTH_3"/>
    <property type="match status" value="1"/>
</dbReference>
<keyword evidence="4" id="KW-1185">Reference proteome</keyword>
<dbReference type="SMART" id="SM00530">
    <property type="entry name" value="HTH_XRE"/>
    <property type="match status" value="1"/>
</dbReference>
<dbReference type="InterPro" id="IPR010982">
    <property type="entry name" value="Lambda_DNA-bd_dom_sf"/>
</dbReference>
<comment type="caution">
    <text evidence="3">The sequence shown here is derived from an EMBL/GenBank/DDBJ whole genome shotgun (WGS) entry which is preliminary data.</text>
</comment>
<proteinExistence type="predicted"/>
<protein>
    <recommendedName>
        <fullName evidence="2">HTH cro/C1-type domain-containing protein</fullName>
    </recommendedName>
</protein>
<dbReference type="GO" id="GO:0003677">
    <property type="term" value="F:DNA binding"/>
    <property type="evidence" value="ECO:0007669"/>
    <property type="project" value="UniProtKB-KW"/>
</dbReference>
<reference evidence="3 4" key="1">
    <citation type="journal article" date="2011" name="J. Bacteriol.">
        <title>Genome sequence of the algicidal bacterium Kordia algicida OT-1.</title>
        <authorList>
            <person name="Lee H.S."/>
            <person name="Kang S.G."/>
            <person name="Kwon K.K."/>
            <person name="Lee J.H."/>
            <person name="Kim S.J."/>
        </authorList>
    </citation>
    <scope>NUCLEOTIDE SEQUENCE [LARGE SCALE GENOMIC DNA]</scope>
    <source>
        <strain evidence="3 4">OT-1</strain>
    </source>
</reference>
<dbReference type="SUPFAM" id="SSF47413">
    <property type="entry name" value="lambda repressor-like DNA-binding domains"/>
    <property type="match status" value="1"/>
</dbReference>
<accession>A9DPR4</accession>
<dbReference type="AlphaFoldDB" id="A9DPR4"/>
<dbReference type="GO" id="GO:0003700">
    <property type="term" value="F:DNA-binding transcription factor activity"/>
    <property type="evidence" value="ECO:0007669"/>
    <property type="project" value="TreeGrafter"/>
</dbReference>
<evidence type="ECO:0000313" key="4">
    <source>
        <dbReference type="Proteomes" id="UP000002945"/>
    </source>
</evidence>
<dbReference type="PANTHER" id="PTHR46797:SF1">
    <property type="entry name" value="METHYLPHOSPHONATE SYNTHASE"/>
    <property type="match status" value="1"/>
</dbReference>
<organism evidence="3 4">
    <name type="scientific">Kordia algicida OT-1</name>
    <dbReference type="NCBI Taxonomy" id="391587"/>
    <lineage>
        <taxon>Bacteria</taxon>
        <taxon>Pseudomonadati</taxon>
        <taxon>Bacteroidota</taxon>
        <taxon>Flavobacteriia</taxon>
        <taxon>Flavobacteriales</taxon>
        <taxon>Flavobacteriaceae</taxon>
        <taxon>Kordia</taxon>
    </lineage>
</organism>
<evidence type="ECO:0000259" key="2">
    <source>
        <dbReference type="PROSITE" id="PS50943"/>
    </source>
</evidence>
<sequence>MNIFIYGILKDSEINKLRKKTRHNLGVKIKEIRESKNLTQVDLASRIDGRFDTSNVSRIESGRINTTVFTLFRIAKALDVNIADLLDIEVFEN</sequence>
<keyword evidence="1" id="KW-0238">DNA-binding</keyword>
<dbReference type="Gene3D" id="1.10.260.40">
    <property type="entry name" value="lambda repressor-like DNA-binding domains"/>
    <property type="match status" value="1"/>
</dbReference>
<dbReference type="HOGENOM" id="CLU_066192_29_4_10"/>
<dbReference type="EMBL" id="ABIB01000002">
    <property type="protein sequence ID" value="EDP97500.1"/>
    <property type="molecule type" value="Genomic_DNA"/>
</dbReference>
<evidence type="ECO:0000313" key="3">
    <source>
        <dbReference type="EMBL" id="EDP97500.1"/>
    </source>
</evidence>
<dbReference type="PROSITE" id="PS50943">
    <property type="entry name" value="HTH_CROC1"/>
    <property type="match status" value="1"/>
</dbReference>
<name>A9DPR4_9FLAO</name>
<dbReference type="CDD" id="cd00093">
    <property type="entry name" value="HTH_XRE"/>
    <property type="match status" value="1"/>
</dbReference>
<dbReference type="InterPro" id="IPR050807">
    <property type="entry name" value="TransReg_Diox_bact_type"/>
</dbReference>
<dbReference type="GO" id="GO:0005829">
    <property type="term" value="C:cytosol"/>
    <property type="evidence" value="ECO:0007669"/>
    <property type="project" value="TreeGrafter"/>
</dbReference>
<feature type="domain" description="HTH cro/C1-type" evidence="2">
    <location>
        <begin position="29"/>
        <end position="85"/>
    </location>
</feature>
<dbReference type="Proteomes" id="UP000002945">
    <property type="component" value="Unassembled WGS sequence"/>
</dbReference>
<gene>
    <name evidence="3" type="ORF">KAOT1_20097</name>
</gene>
<dbReference type="eggNOG" id="COG1396">
    <property type="taxonomic scope" value="Bacteria"/>
</dbReference>
<evidence type="ECO:0000256" key="1">
    <source>
        <dbReference type="ARBA" id="ARBA00023125"/>
    </source>
</evidence>
<dbReference type="STRING" id="391587.KAOT1_20097"/>
<dbReference type="InterPro" id="IPR001387">
    <property type="entry name" value="Cro/C1-type_HTH"/>
</dbReference>